<dbReference type="RefSeq" id="WP_189113361.1">
    <property type="nucleotide sequence ID" value="NZ_BMQC01000003.1"/>
</dbReference>
<dbReference type="Gene3D" id="3.30.230.10">
    <property type="match status" value="1"/>
</dbReference>
<dbReference type="InterPro" id="IPR014721">
    <property type="entry name" value="Ribsml_uS5_D2-typ_fold_subgr"/>
</dbReference>
<evidence type="ECO:0000259" key="4">
    <source>
        <dbReference type="Pfam" id="PF08544"/>
    </source>
</evidence>
<dbReference type="AlphaFoldDB" id="A0A8J3BN12"/>
<sequence>MTMVSTPSPAPVAWYLAPPQESAGTSQHGIAGAPAHHGELLQGVFAVDGELRRALVSLAHPGAGTVATFRPQSSPGLSVTDASLTKVRRAAELTMDELRALPTAPAGGVVEIVSNVPRGVGMGSSTADVVATIRAVADYHGAELPPHTVARLAVAAERASDSIMFADQVVLFAHRAGRLLETLGTALPPLIVLGCNTGADGVDTLEHPPAEYDEREVATFGVLRAALRRAVATGDCRLLGRVATASARLNQRFLPKPQLEVLIELCLRHGGSGVQVAHSGTVAGLMFDARSPDVQNAVHASTVELERLGLQVTTVLRTTTDAVRPAVRAR</sequence>
<gene>
    <name evidence="5" type="ORF">GCM10010124_14090</name>
</gene>
<reference evidence="5" key="1">
    <citation type="journal article" date="2014" name="Int. J. Syst. Evol. Microbiol.">
        <title>Complete genome sequence of Corynebacterium casei LMG S-19264T (=DSM 44701T), isolated from a smear-ripened cheese.</title>
        <authorList>
            <consortium name="US DOE Joint Genome Institute (JGI-PGF)"/>
            <person name="Walter F."/>
            <person name="Albersmeier A."/>
            <person name="Kalinowski J."/>
            <person name="Ruckert C."/>
        </authorList>
    </citation>
    <scope>NUCLEOTIDE SEQUENCE</scope>
    <source>
        <strain evidence="5">JCM 3091</strain>
    </source>
</reference>
<protein>
    <submittedName>
        <fullName evidence="5">Kinase</fullName>
    </submittedName>
</protein>
<dbReference type="InterPro" id="IPR013750">
    <property type="entry name" value="GHMP_kinase_C_dom"/>
</dbReference>
<evidence type="ECO:0000259" key="3">
    <source>
        <dbReference type="Pfam" id="PF00288"/>
    </source>
</evidence>
<feature type="domain" description="GHMP kinase C-terminal" evidence="4">
    <location>
        <begin position="228"/>
        <end position="299"/>
    </location>
</feature>
<dbReference type="GO" id="GO:0005524">
    <property type="term" value="F:ATP binding"/>
    <property type="evidence" value="ECO:0007669"/>
    <property type="project" value="InterPro"/>
</dbReference>
<keyword evidence="2 5" id="KW-0418">Kinase</keyword>
<proteinExistence type="predicted"/>
<dbReference type="EMBL" id="BMQC01000003">
    <property type="protein sequence ID" value="GGK22731.1"/>
    <property type="molecule type" value="Genomic_DNA"/>
</dbReference>
<evidence type="ECO:0000256" key="2">
    <source>
        <dbReference type="ARBA" id="ARBA00022777"/>
    </source>
</evidence>
<evidence type="ECO:0000256" key="1">
    <source>
        <dbReference type="ARBA" id="ARBA00022679"/>
    </source>
</evidence>
<reference evidence="5" key="2">
    <citation type="submission" date="2020-09" db="EMBL/GenBank/DDBJ databases">
        <authorList>
            <person name="Sun Q."/>
            <person name="Ohkuma M."/>
        </authorList>
    </citation>
    <scope>NUCLEOTIDE SEQUENCE</scope>
    <source>
        <strain evidence="5">JCM 3091</strain>
    </source>
</reference>
<dbReference type="Pfam" id="PF00288">
    <property type="entry name" value="GHMP_kinases_N"/>
    <property type="match status" value="1"/>
</dbReference>
<evidence type="ECO:0000313" key="6">
    <source>
        <dbReference type="Proteomes" id="UP000662200"/>
    </source>
</evidence>
<dbReference type="InterPro" id="IPR012363">
    <property type="entry name" value="PduX"/>
</dbReference>
<dbReference type="GO" id="GO:0016301">
    <property type="term" value="F:kinase activity"/>
    <property type="evidence" value="ECO:0007669"/>
    <property type="project" value="UniProtKB-KW"/>
</dbReference>
<keyword evidence="1" id="KW-0808">Transferase</keyword>
<dbReference type="Proteomes" id="UP000662200">
    <property type="component" value="Unassembled WGS sequence"/>
</dbReference>
<dbReference type="PIRSF" id="PIRSF033887">
    <property type="entry name" value="PduX"/>
    <property type="match status" value="1"/>
</dbReference>
<name>A0A8J3BN12_9ACTN</name>
<evidence type="ECO:0000313" key="5">
    <source>
        <dbReference type="EMBL" id="GGK22731.1"/>
    </source>
</evidence>
<feature type="domain" description="GHMP kinase N-terminal" evidence="3">
    <location>
        <begin position="87"/>
        <end position="160"/>
    </location>
</feature>
<dbReference type="InterPro" id="IPR006204">
    <property type="entry name" value="GHMP_kinase_N_dom"/>
</dbReference>
<organism evidence="5 6">
    <name type="scientific">Pilimelia terevasa</name>
    <dbReference type="NCBI Taxonomy" id="53372"/>
    <lineage>
        <taxon>Bacteria</taxon>
        <taxon>Bacillati</taxon>
        <taxon>Actinomycetota</taxon>
        <taxon>Actinomycetes</taxon>
        <taxon>Micromonosporales</taxon>
        <taxon>Micromonosporaceae</taxon>
        <taxon>Pilimelia</taxon>
    </lineage>
</organism>
<dbReference type="SUPFAM" id="SSF54211">
    <property type="entry name" value="Ribosomal protein S5 domain 2-like"/>
    <property type="match status" value="1"/>
</dbReference>
<comment type="caution">
    <text evidence="5">The sequence shown here is derived from an EMBL/GenBank/DDBJ whole genome shotgun (WGS) entry which is preliminary data.</text>
</comment>
<accession>A0A8J3BN12</accession>
<keyword evidence="6" id="KW-1185">Reference proteome</keyword>
<dbReference type="Pfam" id="PF08544">
    <property type="entry name" value="GHMP_kinases_C"/>
    <property type="match status" value="1"/>
</dbReference>
<dbReference type="InterPro" id="IPR020568">
    <property type="entry name" value="Ribosomal_Su5_D2-typ_SF"/>
</dbReference>